<feature type="non-terminal residue" evidence="1">
    <location>
        <position position="1"/>
    </location>
</feature>
<evidence type="ECO:0000313" key="2">
    <source>
        <dbReference type="Proteomes" id="UP000557230"/>
    </source>
</evidence>
<accession>A0A7L1GMG1</accession>
<sequence length="145" mass="16436">WDVQEHSITYFLVVSLMPPHGHTFSLEPDATGQIPAKSVKVHVGLECVCSREQLLGDTVCFLHHSDDRLPRDQSSYLLCNLCTHCYLDLEKVACWVQQLVSSAWLLLPQSYHWQLTVLPSSRSCTFRLTGISKMNICTELSFAVQ</sequence>
<dbReference type="OrthoDB" id="9390510at2759"/>
<keyword evidence="2" id="KW-1185">Reference proteome</keyword>
<feature type="non-terminal residue" evidence="1">
    <location>
        <position position="145"/>
    </location>
</feature>
<organism evidence="1 2">
    <name type="scientific">Indicator maculatus</name>
    <name type="common">spotted honeyguide</name>
    <dbReference type="NCBI Taxonomy" id="545262"/>
    <lineage>
        <taxon>Eukaryota</taxon>
        <taxon>Metazoa</taxon>
        <taxon>Chordata</taxon>
        <taxon>Craniata</taxon>
        <taxon>Vertebrata</taxon>
        <taxon>Euteleostomi</taxon>
        <taxon>Archelosauria</taxon>
        <taxon>Archosauria</taxon>
        <taxon>Dinosauria</taxon>
        <taxon>Saurischia</taxon>
        <taxon>Theropoda</taxon>
        <taxon>Coelurosauria</taxon>
        <taxon>Aves</taxon>
        <taxon>Neognathae</taxon>
        <taxon>Neoaves</taxon>
        <taxon>Telluraves</taxon>
        <taxon>Coraciimorphae</taxon>
        <taxon>Piciformes</taxon>
        <taxon>Indicatoridae</taxon>
        <taxon>Indicator</taxon>
    </lineage>
</organism>
<proteinExistence type="predicted"/>
<reference evidence="1 2" key="1">
    <citation type="submission" date="2019-09" db="EMBL/GenBank/DDBJ databases">
        <title>Bird 10,000 Genomes (B10K) Project - Family phase.</title>
        <authorList>
            <person name="Zhang G."/>
        </authorList>
    </citation>
    <scope>NUCLEOTIDE SEQUENCE [LARGE SCALE GENOMIC DNA]</scope>
    <source>
        <strain evidence="1">B10K-DU-001-78</strain>
        <tissue evidence="1">Muscle</tissue>
    </source>
</reference>
<protein>
    <submittedName>
        <fullName evidence="1">IPIL1 protein</fullName>
    </submittedName>
</protein>
<dbReference type="EMBL" id="VXBD01010164">
    <property type="protein sequence ID" value="NXN15107.1"/>
    <property type="molecule type" value="Genomic_DNA"/>
</dbReference>
<comment type="caution">
    <text evidence="1">The sequence shown here is derived from an EMBL/GenBank/DDBJ whole genome shotgun (WGS) entry which is preliminary data.</text>
</comment>
<dbReference type="Proteomes" id="UP000557230">
    <property type="component" value="Unassembled WGS sequence"/>
</dbReference>
<evidence type="ECO:0000313" key="1">
    <source>
        <dbReference type="EMBL" id="NXN15107.1"/>
    </source>
</evidence>
<gene>
    <name evidence="1" type="primary">Itpripl1_1</name>
    <name evidence="1" type="ORF">INDMAC_R15326</name>
</gene>
<name>A0A7L1GMG1_9PICI</name>
<dbReference type="AlphaFoldDB" id="A0A7L1GMG1"/>